<reference evidence="3 4" key="1">
    <citation type="submission" date="2021-05" db="EMBL/GenBank/DDBJ databases">
        <title>Genome Assembly of Synthetic Allotetraploid Brassica napus Reveals Homoeologous Exchanges between Subgenomes.</title>
        <authorList>
            <person name="Davis J.T."/>
        </authorList>
    </citation>
    <scope>NUCLEOTIDE SEQUENCE [LARGE SCALE GENOMIC DNA]</scope>
    <source>
        <strain evidence="4">cv. Da-Ae</strain>
        <tissue evidence="3">Seedling</tissue>
    </source>
</reference>
<evidence type="ECO:0000256" key="1">
    <source>
        <dbReference type="ARBA" id="ARBA00008874"/>
    </source>
</evidence>
<dbReference type="SUPFAM" id="SSF56112">
    <property type="entry name" value="Protein kinase-like (PK-like)"/>
    <property type="match status" value="1"/>
</dbReference>
<dbReference type="InterPro" id="IPR000719">
    <property type="entry name" value="Prot_kinase_dom"/>
</dbReference>
<accession>A0ABQ8DQ89</accession>
<dbReference type="InterPro" id="IPR011009">
    <property type="entry name" value="Kinase-like_dom_sf"/>
</dbReference>
<keyword evidence="4" id="KW-1185">Reference proteome</keyword>
<dbReference type="SMART" id="SM00220">
    <property type="entry name" value="S_TKc"/>
    <property type="match status" value="1"/>
</dbReference>
<protein>
    <recommendedName>
        <fullName evidence="2">Protein kinase domain-containing protein</fullName>
    </recommendedName>
</protein>
<dbReference type="InterPro" id="IPR047173">
    <property type="entry name" value="STRAD_A/B-like"/>
</dbReference>
<dbReference type="EMBL" id="JAGKQM010000003">
    <property type="protein sequence ID" value="KAH0931527.1"/>
    <property type="molecule type" value="Genomic_DNA"/>
</dbReference>
<dbReference type="Gene3D" id="1.10.510.10">
    <property type="entry name" value="Transferase(Phosphotransferase) domain 1"/>
    <property type="match status" value="1"/>
</dbReference>
<feature type="domain" description="Protein kinase" evidence="2">
    <location>
        <begin position="1"/>
        <end position="126"/>
    </location>
</feature>
<sequence length="126" mass="13923">MALDGIRREVQTMSLINHPNLLQAHCSFTAGHHLWVVMPYMAGGSCLHIIKSSYQDGFEEPIIATLLRESLKALVYLHAHGHIHRDAKAGNILLDSNGAVKLADFGVSACMMAPEVMQQLHGYDFK</sequence>
<dbReference type="PROSITE" id="PS50011">
    <property type="entry name" value="PROTEIN_KINASE_DOM"/>
    <property type="match status" value="1"/>
</dbReference>
<name>A0ABQ8DQ89_BRANA</name>
<evidence type="ECO:0000259" key="2">
    <source>
        <dbReference type="PROSITE" id="PS50011"/>
    </source>
</evidence>
<dbReference type="PANTHER" id="PTHR48014:SF10">
    <property type="entry name" value="PROTEIN KINASE SUPERFAMILY PROTEIN"/>
    <property type="match status" value="1"/>
</dbReference>
<dbReference type="Proteomes" id="UP000824890">
    <property type="component" value="Unassembled WGS sequence"/>
</dbReference>
<evidence type="ECO:0000313" key="3">
    <source>
        <dbReference type="EMBL" id="KAH0931527.1"/>
    </source>
</evidence>
<organism evidence="3 4">
    <name type="scientific">Brassica napus</name>
    <name type="common">Rape</name>
    <dbReference type="NCBI Taxonomy" id="3708"/>
    <lineage>
        <taxon>Eukaryota</taxon>
        <taxon>Viridiplantae</taxon>
        <taxon>Streptophyta</taxon>
        <taxon>Embryophyta</taxon>
        <taxon>Tracheophyta</taxon>
        <taxon>Spermatophyta</taxon>
        <taxon>Magnoliopsida</taxon>
        <taxon>eudicotyledons</taxon>
        <taxon>Gunneridae</taxon>
        <taxon>Pentapetalae</taxon>
        <taxon>rosids</taxon>
        <taxon>malvids</taxon>
        <taxon>Brassicales</taxon>
        <taxon>Brassicaceae</taxon>
        <taxon>Brassiceae</taxon>
        <taxon>Brassica</taxon>
    </lineage>
</organism>
<gene>
    <name evidence="3" type="ORF">HID58_008644</name>
</gene>
<comment type="similarity">
    <text evidence="1">Belongs to the protein kinase superfamily. STE Ser/Thr protein kinase family. STE20 subfamily.</text>
</comment>
<dbReference type="Gene3D" id="3.30.200.20">
    <property type="entry name" value="Phosphorylase Kinase, domain 1"/>
    <property type="match status" value="1"/>
</dbReference>
<evidence type="ECO:0000313" key="4">
    <source>
        <dbReference type="Proteomes" id="UP000824890"/>
    </source>
</evidence>
<dbReference type="PANTHER" id="PTHR48014">
    <property type="entry name" value="SERINE/THREONINE-PROTEIN KINASE FRAY2"/>
    <property type="match status" value="1"/>
</dbReference>
<comment type="caution">
    <text evidence="3">The sequence shown here is derived from an EMBL/GenBank/DDBJ whole genome shotgun (WGS) entry which is preliminary data.</text>
</comment>
<dbReference type="Pfam" id="PF00069">
    <property type="entry name" value="Pkinase"/>
    <property type="match status" value="1"/>
</dbReference>
<proteinExistence type="inferred from homology"/>